<feature type="region of interest" description="Disordered" evidence="3">
    <location>
        <begin position="139"/>
        <end position="181"/>
    </location>
</feature>
<dbReference type="PANTHER" id="PTHR44591:SF3">
    <property type="entry name" value="RESPONSE REGULATORY DOMAIN-CONTAINING PROTEIN"/>
    <property type="match status" value="1"/>
</dbReference>
<dbReference type="GO" id="GO:0000160">
    <property type="term" value="P:phosphorelay signal transduction system"/>
    <property type="evidence" value="ECO:0007669"/>
    <property type="project" value="InterPro"/>
</dbReference>
<dbReference type="PANTHER" id="PTHR44591">
    <property type="entry name" value="STRESS RESPONSE REGULATOR PROTEIN 1"/>
    <property type="match status" value="1"/>
</dbReference>
<dbReference type="InterPro" id="IPR011006">
    <property type="entry name" value="CheY-like_superfamily"/>
</dbReference>
<dbReference type="AlphaFoldDB" id="A0A2W5FGJ9"/>
<dbReference type="Proteomes" id="UP000249739">
    <property type="component" value="Unassembled WGS sequence"/>
</dbReference>
<evidence type="ECO:0000313" key="6">
    <source>
        <dbReference type="Proteomes" id="UP000249739"/>
    </source>
</evidence>
<gene>
    <name evidence="5" type="ORF">DI586_11045</name>
</gene>
<evidence type="ECO:0000313" key="5">
    <source>
        <dbReference type="EMBL" id="PZP53444.1"/>
    </source>
</evidence>
<organism evidence="5 6">
    <name type="scientific">Micavibrio aeruginosavorus</name>
    <dbReference type="NCBI Taxonomy" id="349221"/>
    <lineage>
        <taxon>Bacteria</taxon>
        <taxon>Pseudomonadati</taxon>
        <taxon>Bdellovibrionota</taxon>
        <taxon>Bdellovibrionia</taxon>
        <taxon>Bdellovibrionales</taxon>
        <taxon>Pseudobdellovibrionaceae</taxon>
        <taxon>Micavibrio</taxon>
    </lineage>
</organism>
<dbReference type="EMBL" id="QFOT01000181">
    <property type="protein sequence ID" value="PZP53444.1"/>
    <property type="molecule type" value="Genomic_DNA"/>
</dbReference>
<dbReference type="Pfam" id="PF00072">
    <property type="entry name" value="Response_reg"/>
    <property type="match status" value="1"/>
</dbReference>
<proteinExistence type="predicted"/>
<protein>
    <submittedName>
        <fullName evidence="5">Response regulator</fullName>
    </submittedName>
</protein>
<feature type="domain" description="Response regulatory" evidence="4">
    <location>
        <begin position="9"/>
        <end position="128"/>
    </location>
</feature>
<sequence length="181" mass="20898">MAYQLDRITILIVEDSKPMMEILKALLQTFGAKNILTATDGAAGYDLFRQHNPDIVIADWMMDPIDGIKMCEWVRTRSDSPNRFVPFILMTGYSERKRVFKARDTGITEFLVKPFTAQDLYKRIYQVVERPRQFVDAGSFFGPDRRRTSTTYTGPDRRGRRPDDRTLPKPTSFSADDIDFA</sequence>
<dbReference type="InterPro" id="IPR050595">
    <property type="entry name" value="Bact_response_regulator"/>
</dbReference>
<feature type="modified residue" description="4-aspartylphosphate" evidence="2">
    <location>
        <position position="59"/>
    </location>
</feature>
<comment type="caution">
    <text evidence="5">The sequence shown here is derived from an EMBL/GenBank/DDBJ whole genome shotgun (WGS) entry which is preliminary data.</text>
</comment>
<feature type="compositionally biased region" description="Basic and acidic residues" evidence="3">
    <location>
        <begin position="155"/>
        <end position="167"/>
    </location>
</feature>
<dbReference type="SUPFAM" id="SSF52172">
    <property type="entry name" value="CheY-like"/>
    <property type="match status" value="1"/>
</dbReference>
<evidence type="ECO:0000256" key="1">
    <source>
        <dbReference type="ARBA" id="ARBA00022553"/>
    </source>
</evidence>
<evidence type="ECO:0000256" key="2">
    <source>
        <dbReference type="PROSITE-ProRule" id="PRU00169"/>
    </source>
</evidence>
<evidence type="ECO:0000256" key="3">
    <source>
        <dbReference type="SAM" id="MobiDB-lite"/>
    </source>
</evidence>
<dbReference type="PROSITE" id="PS50110">
    <property type="entry name" value="RESPONSE_REGULATORY"/>
    <property type="match status" value="1"/>
</dbReference>
<keyword evidence="1 2" id="KW-0597">Phosphoprotein</keyword>
<accession>A0A2W5FGJ9</accession>
<name>A0A2W5FGJ9_9BACT</name>
<dbReference type="SMART" id="SM00448">
    <property type="entry name" value="REC"/>
    <property type="match status" value="1"/>
</dbReference>
<evidence type="ECO:0000259" key="4">
    <source>
        <dbReference type="PROSITE" id="PS50110"/>
    </source>
</evidence>
<reference evidence="5 6" key="1">
    <citation type="submission" date="2017-08" db="EMBL/GenBank/DDBJ databases">
        <title>Infants hospitalized years apart are colonized by the same room-sourced microbial strains.</title>
        <authorList>
            <person name="Brooks B."/>
            <person name="Olm M.R."/>
            <person name="Firek B.A."/>
            <person name="Baker R."/>
            <person name="Thomas B.C."/>
            <person name="Morowitz M.J."/>
            <person name="Banfield J.F."/>
        </authorList>
    </citation>
    <scope>NUCLEOTIDE SEQUENCE [LARGE SCALE GENOMIC DNA]</scope>
    <source>
        <strain evidence="5">S2_006_000_R2_64</strain>
    </source>
</reference>
<dbReference type="Gene3D" id="3.40.50.2300">
    <property type="match status" value="1"/>
</dbReference>
<dbReference type="InterPro" id="IPR001789">
    <property type="entry name" value="Sig_transdc_resp-reg_receiver"/>
</dbReference>